<keyword evidence="1" id="KW-0472">Membrane</keyword>
<keyword evidence="1" id="KW-1133">Transmembrane helix</keyword>
<gene>
    <name evidence="2" type="ORF">Lwor_2216</name>
</gene>
<reference evidence="2 3" key="1">
    <citation type="submission" date="2015-11" db="EMBL/GenBank/DDBJ databases">
        <title>Genomic analysis of 38 Legionella species identifies large and diverse effector repertoires.</title>
        <authorList>
            <person name="Burstein D."/>
            <person name="Amaro F."/>
            <person name="Zusman T."/>
            <person name="Lifshitz Z."/>
            <person name="Cohen O."/>
            <person name="Gilbert J.A."/>
            <person name="Pupko T."/>
            <person name="Shuman H.A."/>
            <person name="Segal G."/>
        </authorList>
    </citation>
    <scope>NUCLEOTIDE SEQUENCE [LARGE SCALE GENOMIC DNA]</scope>
    <source>
        <strain evidence="2 3">ATCC 49508</strain>
    </source>
</reference>
<feature type="transmembrane region" description="Helical" evidence="1">
    <location>
        <begin position="143"/>
        <end position="162"/>
    </location>
</feature>
<feature type="transmembrane region" description="Helical" evidence="1">
    <location>
        <begin position="117"/>
        <end position="137"/>
    </location>
</feature>
<name>A0A0W1A6L9_9GAMM</name>
<protein>
    <submittedName>
        <fullName evidence="2">23, 7 kDa protein</fullName>
    </submittedName>
</protein>
<keyword evidence="3" id="KW-1185">Reference proteome</keyword>
<accession>A0A0W1A6L9</accession>
<evidence type="ECO:0000256" key="1">
    <source>
        <dbReference type="SAM" id="Phobius"/>
    </source>
</evidence>
<dbReference type="OrthoDB" id="5653474at2"/>
<sequence>MNGILFSPAPTPKEIDKKVKKVLKLIENIEANERESFLSLLNGRIEDFKKDIINEGLNVYEKEQVVLQYDRFVRTLSSCMEFPDRASNAINFYHRFRYHPVGVNDLIKPDPIIKNTLYATLGIGITLLATAIPAFFFNPALGGIITCIAITLLLPTCFYLMTPDSPDTSKKKAEEKIILQKAAQLIKPTLDFTNLDEHPLSSSIFAL</sequence>
<evidence type="ECO:0000313" key="2">
    <source>
        <dbReference type="EMBL" id="KTD76991.1"/>
    </source>
</evidence>
<comment type="caution">
    <text evidence="2">The sequence shown here is derived from an EMBL/GenBank/DDBJ whole genome shotgun (WGS) entry which is preliminary data.</text>
</comment>
<dbReference type="RefSeq" id="WP_058493974.1">
    <property type="nucleotide sequence ID" value="NZ_CBCRUR010000008.1"/>
</dbReference>
<organism evidence="2 3">
    <name type="scientific">Legionella worsleiensis</name>
    <dbReference type="NCBI Taxonomy" id="45076"/>
    <lineage>
        <taxon>Bacteria</taxon>
        <taxon>Pseudomonadati</taxon>
        <taxon>Pseudomonadota</taxon>
        <taxon>Gammaproteobacteria</taxon>
        <taxon>Legionellales</taxon>
        <taxon>Legionellaceae</taxon>
        <taxon>Legionella</taxon>
    </lineage>
</organism>
<dbReference type="AlphaFoldDB" id="A0A0W1A6L9"/>
<dbReference type="Proteomes" id="UP000054662">
    <property type="component" value="Unassembled WGS sequence"/>
</dbReference>
<proteinExistence type="predicted"/>
<dbReference type="EMBL" id="LNZC01000027">
    <property type="protein sequence ID" value="KTD76991.1"/>
    <property type="molecule type" value="Genomic_DNA"/>
</dbReference>
<dbReference type="STRING" id="45076.Lwor_2216"/>
<evidence type="ECO:0000313" key="3">
    <source>
        <dbReference type="Proteomes" id="UP000054662"/>
    </source>
</evidence>
<keyword evidence="1" id="KW-0812">Transmembrane</keyword>
<dbReference type="PATRIC" id="fig|45076.6.peg.2429"/>